<dbReference type="AlphaFoldDB" id="T1KZ44"/>
<dbReference type="GO" id="GO:0008270">
    <property type="term" value="F:zinc ion binding"/>
    <property type="evidence" value="ECO:0007669"/>
    <property type="project" value="UniProtKB-KW"/>
</dbReference>
<keyword evidence="6" id="KW-0833">Ubl conjugation pathway</keyword>
<evidence type="ECO:0000259" key="11">
    <source>
        <dbReference type="PROSITE" id="PS51805"/>
    </source>
</evidence>
<feature type="domain" description="PHD-type" evidence="11">
    <location>
        <begin position="9"/>
        <end position="133"/>
    </location>
</feature>
<dbReference type="eggNOG" id="KOG1084">
    <property type="taxonomic scope" value="Eukaryota"/>
</dbReference>
<reference evidence="13" key="1">
    <citation type="submission" date="2011-08" db="EMBL/GenBank/DDBJ databases">
        <authorList>
            <person name="Rombauts S."/>
        </authorList>
    </citation>
    <scope>NUCLEOTIDE SEQUENCE</scope>
    <source>
        <strain evidence="13">London</strain>
    </source>
</reference>
<dbReference type="InterPro" id="IPR059102">
    <property type="entry name" value="PHD_PHF7/G2E3-like"/>
</dbReference>
<evidence type="ECO:0000256" key="7">
    <source>
        <dbReference type="ARBA" id="ARBA00022833"/>
    </source>
</evidence>
<sequence length="352" mass="39874">MQGRRKKSKPDCSEGDDNDPCLLCGSPVVDEFRFGKKYKHEEIVAHYYCLLFSCGLEQNGKDEEGILGFLKKDILKEASRGKRLKCSFCRKNGATSACCLKQCRVMFHLGCGIEAKCLNQFYQDFSSFCVKHRPKQNISKKYLADHLNDDCPICYLPIEVDKDPGALGYLKTPCCQSLLHRPCVQKQALNAGYFFKCPLCNNKKAFKKEVQRFGIYIPEQDASWELEENAFGDLYYRYNKCDAEICDCPDGREYDKGGSQWDIAICRICASHGSHAKCGNLSEDDLESWVCSTCSNIEFKNNNENPKKRKLSETTNIDDPACSSRQNRIMSLKRVAHGRLSSSNTSPNKAIV</sequence>
<dbReference type="PROSITE" id="PS50089">
    <property type="entry name" value="ZF_RING_2"/>
    <property type="match status" value="1"/>
</dbReference>
<gene>
    <name evidence="12" type="primary">107368802</name>
</gene>
<protein>
    <recommendedName>
        <fullName evidence="14">PHD-type domain-containing protein</fullName>
    </recommendedName>
</protein>
<evidence type="ECO:0000313" key="12">
    <source>
        <dbReference type="EnsemblMetazoa" id="tetur28g00290.1"/>
    </source>
</evidence>
<dbReference type="CDD" id="cd15669">
    <property type="entry name" value="ePHD_PHF7_G2E3_like"/>
    <property type="match status" value="1"/>
</dbReference>
<evidence type="ECO:0000256" key="1">
    <source>
        <dbReference type="ARBA" id="ARBA00004123"/>
    </source>
</evidence>
<dbReference type="InterPro" id="IPR034732">
    <property type="entry name" value="EPHD"/>
</dbReference>
<dbReference type="EnsemblMetazoa" id="tetur28g00290.1">
    <property type="protein sequence ID" value="tetur28g00290.1"/>
    <property type="gene ID" value="tetur28g00290"/>
</dbReference>
<feature type="domain" description="RING-type" evidence="10">
    <location>
        <begin position="151"/>
        <end position="201"/>
    </location>
</feature>
<dbReference type="Gene3D" id="3.30.40.10">
    <property type="entry name" value="Zinc/RING finger domain, C3HC4 (zinc finger)"/>
    <property type="match status" value="2"/>
</dbReference>
<dbReference type="PROSITE" id="PS51805">
    <property type="entry name" value="EPHD"/>
    <property type="match status" value="1"/>
</dbReference>
<evidence type="ECO:0008006" key="14">
    <source>
        <dbReference type="Google" id="ProtNLM"/>
    </source>
</evidence>
<dbReference type="HOGENOM" id="CLU_055746_0_0_1"/>
<organism evidence="12 13">
    <name type="scientific">Tetranychus urticae</name>
    <name type="common">Two-spotted spider mite</name>
    <dbReference type="NCBI Taxonomy" id="32264"/>
    <lineage>
        <taxon>Eukaryota</taxon>
        <taxon>Metazoa</taxon>
        <taxon>Ecdysozoa</taxon>
        <taxon>Arthropoda</taxon>
        <taxon>Chelicerata</taxon>
        <taxon>Arachnida</taxon>
        <taxon>Acari</taxon>
        <taxon>Acariformes</taxon>
        <taxon>Trombidiformes</taxon>
        <taxon>Prostigmata</taxon>
        <taxon>Eleutherengona</taxon>
        <taxon>Raphignathae</taxon>
        <taxon>Tetranychoidea</taxon>
        <taxon>Tetranychidae</taxon>
        <taxon>Tetranychus</taxon>
    </lineage>
</organism>
<proteinExistence type="predicted"/>
<evidence type="ECO:0000313" key="13">
    <source>
        <dbReference type="Proteomes" id="UP000015104"/>
    </source>
</evidence>
<evidence type="ECO:0000256" key="2">
    <source>
        <dbReference type="ARBA" id="ARBA00004906"/>
    </source>
</evidence>
<evidence type="ECO:0000259" key="10">
    <source>
        <dbReference type="PROSITE" id="PS50089"/>
    </source>
</evidence>
<dbReference type="InterPro" id="IPR001965">
    <property type="entry name" value="Znf_PHD"/>
</dbReference>
<dbReference type="InterPro" id="IPR051188">
    <property type="entry name" value="PHD-type_Zinc_Finger"/>
</dbReference>
<dbReference type="InterPro" id="IPR013083">
    <property type="entry name" value="Znf_RING/FYVE/PHD"/>
</dbReference>
<comment type="pathway">
    <text evidence="2">Protein modification; protein ubiquitination.</text>
</comment>
<dbReference type="GO" id="GO:0005634">
    <property type="term" value="C:nucleus"/>
    <property type="evidence" value="ECO:0007669"/>
    <property type="project" value="TreeGrafter"/>
</dbReference>
<evidence type="ECO:0000256" key="8">
    <source>
        <dbReference type="ARBA" id="ARBA00023242"/>
    </source>
</evidence>
<evidence type="ECO:0000256" key="3">
    <source>
        <dbReference type="ARBA" id="ARBA00022679"/>
    </source>
</evidence>
<dbReference type="Pfam" id="PF26054">
    <property type="entry name" value="PHD_G2E3"/>
    <property type="match status" value="1"/>
</dbReference>
<keyword evidence="3" id="KW-0808">Transferase</keyword>
<name>T1KZ44_TETUR</name>
<keyword evidence="4" id="KW-0479">Metal-binding</keyword>
<dbReference type="InterPro" id="IPR001841">
    <property type="entry name" value="Znf_RING"/>
</dbReference>
<keyword evidence="13" id="KW-1185">Reference proteome</keyword>
<dbReference type="STRING" id="32264.T1KZ44"/>
<keyword evidence="8" id="KW-0539">Nucleus</keyword>
<evidence type="ECO:0000256" key="6">
    <source>
        <dbReference type="ARBA" id="ARBA00022786"/>
    </source>
</evidence>
<keyword evidence="5 9" id="KW-0863">Zinc-finger</keyword>
<dbReference type="EMBL" id="CAEY01000736">
    <property type="status" value="NOT_ANNOTATED_CDS"/>
    <property type="molecule type" value="Genomic_DNA"/>
</dbReference>
<dbReference type="OrthoDB" id="512616at2759"/>
<dbReference type="Proteomes" id="UP000015104">
    <property type="component" value="Unassembled WGS sequence"/>
</dbReference>
<dbReference type="InterPro" id="IPR011011">
    <property type="entry name" value="Znf_FYVE_PHD"/>
</dbReference>
<dbReference type="PANTHER" id="PTHR12420">
    <property type="entry name" value="PHD FINGER PROTEIN"/>
    <property type="match status" value="1"/>
</dbReference>
<evidence type="ECO:0000256" key="9">
    <source>
        <dbReference type="PROSITE-ProRule" id="PRU00175"/>
    </source>
</evidence>
<dbReference type="Pfam" id="PF13771">
    <property type="entry name" value="zf-HC5HC2H"/>
    <property type="match status" value="1"/>
</dbReference>
<accession>T1KZ44</accession>
<keyword evidence="7" id="KW-0862">Zinc</keyword>
<reference evidence="12" key="2">
    <citation type="submission" date="2015-06" db="UniProtKB">
        <authorList>
            <consortium name="EnsemblMetazoa"/>
        </authorList>
    </citation>
    <scope>IDENTIFICATION</scope>
</reference>
<dbReference type="InterPro" id="IPR042013">
    <property type="entry name" value="PHF7/G2E3_ePHD"/>
</dbReference>
<evidence type="ECO:0000256" key="4">
    <source>
        <dbReference type="ARBA" id="ARBA00022723"/>
    </source>
</evidence>
<comment type="subcellular location">
    <subcellularLocation>
        <location evidence="1">Nucleus</location>
    </subcellularLocation>
</comment>
<evidence type="ECO:0000256" key="5">
    <source>
        <dbReference type="ARBA" id="ARBA00022771"/>
    </source>
</evidence>
<dbReference type="SUPFAM" id="SSF57903">
    <property type="entry name" value="FYVE/PHD zinc finger"/>
    <property type="match status" value="1"/>
</dbReference>
<dbReference type="SMART" id="SM00249">
    <property type="entry name" value="PHD"/>
    <property type="match status" value="2"/>
</dbReference>
<dbReference type="PANTHER" id="PTHR12420:SF42">
    <property type="entry name" value="G2_M PHASE-SPECIFIC E3 UBIQUITIN-PROTEIN LIGASE"/>
    <property type="match status" value="1"/>
</dbReference>